<dbReference type="RefSeq" id="WP_379562070.1">
    <property type="nucleotide sequence ID" value="NZ_CP085256.1"/>
</dbReference>
<proteinExistence type="predicted"/>
<reference evidence="2" key="1">
    <citation type="journal article" date="2019" name="Int. J. Syst. Evol. Microbiol.">
        <title>The Global Catalogue of Microorganisms (GCM) 10K type strain sequencing project: providing services to taxonomists for standard genome sequencing and annotation.</title>
        <authorList>
            <consortium name="The Broad Institute Genomics Platform"/>
            <consortium name="The Broad Institute Genome Sequencing Center for Infectious Disease"/>
            <person name="Wu L."/>
            <person name="Ma J."/>
        </authorList>
    </citation>
    <scope>NUCLEOTIDE SEQUENCE [LARGE SCALE GENOMIC DNA]</scope>
    <source>
        <strain evidence="2">TISTR 1858</strain>
    </source>
</reference>
<organism evidence="1 2">
    <name type="scientific">Oceanobacillus kapialis</name>
    <dbReference type="NCBI Taxonomy" id="481353"/>
    <lineage>
        <taxon>Bacteria</taxon>
        <taxon>Bacillati</taxon>
        <taxon>Bacillota</taxon>
        <taxon>Bacilli</taxon>
        <taxon>Bacillales</taxon>
        <taxon>Bacillaceae</taxon>
        <taxon>Oceanobacillus</taxon>
    </lineage>
</organism>
<keyword evidence="2" id="KW-1185">Reference proteome</keyword>
<protein>
    <submittedName>
        <fullName evidence="1">Uncharacterized protein</fullName>
    </submittedName>
</protein>
<name>A0ABW5Q0U9_9BACI</name>
<gene>
    <name evidence="1" type="ORF">ACFSUN_10915</name>
</gene>
<accession>A0ABW5Q0U9</accession>
<evidence type="ECO:0000313" key="1">
    <source>
        <dbReference type="EMBL" id="MFD2629287.1"/>
    </source>
</evidence>
<dbReference type="EMBL" id="JBHUMX010000035">
    <property type="protein sequence ID" value="MFD2629287.1"/>
    <property type="molecule type" value="Genomic_DNA"/>
</dbReference>
<evidence type="ECO:0000313" key="2">
    <source>
        <dbReference type="Proteomes" id="UP001597451"/>
    </source>
</evidence>
<dbReference type="Proteomes" id="UP001597451">
    <property type="component" value="Unassembled WGS sequence"/>
</dbReference>
<comment type="caution">
    <text evidence="1">The sequence shown here is derived from an EMBL/GenBank/DDBJ whole genome shotgun (WGS) entry which is preliminary data.</text>
</comment>
<sequence length="56" mass="6624">MFKVMVIGRNRIRAYLAENDKLITFSNYKAAESYMEKVLKSDTLPDQYYLQIEKVS</sequence>